<name>A0ABW4Y2X3_9FLAO</name>
<keyword evidence="7" id="KW-1003">Cell membrane</keyword>
<dbReference type="PANTHER" id="PTHR42755:SF1">
    <property type="entry name" value="3-DEOXY-D-MANNO-OCTULOSONIC ACID TRANSFERASE, MITOCHONDRIAL-RELATED"/>
    <property type="match status" value="1"/>
</dbReference>
<accession>A0ABW4Y2X3</accession>
<evidence type="ECO:0000256" key="4">
    <source>
        <dbReference type="ARBA" id="ARBA00022679"/>
    </source>
</evidence>
<evidence type="ECO:0000259" key="8">
    <source>
        <dbReference type="Pfam" id="PF04413"/>
    </source>
</evidence>
<dbReference type="InterPro" id="IPR007507">
    <property type="entry name" value="Glycos_transf_N"/>
</dbReference>
<dbReference type="Gene3D" id="3.40.50.11720">
    <property type="entry name" value="3-Deoxy-D-manno-octulosonic-acid transferase, N-terminal domain"/>
    <property type="match status" value="1"/>
</dbReference>
<proteinExistence type="inferred from homology"/>
<dbReference type="Gene3D" id="3.40.50.2000">
    <property type="entry name" value="Glycogen Phosphorylase B"/>
    <property type="match status" value="1"/>
</dbReference>
<comment type="caution">
    <text evidence="9">The sequence shown here is derived from an EMBL/GenBank/DDBJ whole genome shotgun (WGS) entry which is preliminary data.</text>
</comment>
<dbReference type="EMBL" id="JBHUHU010000003">
    <property type="protein sequence ID" value="MFD2100738.1"/>
    <property type="molecule type" value="Genomic_DNA"/>
</dbReference>
<evidence type="ECO:0000313" key="10">
    <source>
        <dbReference type="Proteomes" id="UP001597342"/>
    </source>
</evidence>
<comment type="pathway">
    <text evidence="1 7">Bacterial outer membrane biogenesis; LPS core biosynthesis.</text>
</comment>
<feature type="domain" description="3-deoxy-D-manno-octulosonic-acid transferase N-terminal" evidence="8">
    <location>
        <begin position="48"/>
        <end position="209"/>
    </location>
</feature>
<keyword evidence="7" id="KW-0472">Membrane</keyword>
<evidence type="ECO:0000256" key="7">
    <source>
        <dbReference type="RuleBase" id="RU365103"/>
    </source>
</evidence>
<gene>
    <name evidence="9" type="ORF">ACFSJE_13195</name>
</gene>
<dbReference type="InterPro" id="IPR038107">
    <property type="entry name" value="Glycos_transf_N_sf"/>
</dbReference>
<protein>
    <recommendedName>
        <fullName evidence="3 7">3-deoxy-D-manno-octulosonic acid transferase</fullName>
        <shortName evidence="7">Kdo transferase</shortName>
        <ecNumber evidence="2 7">2.4.99.12</ecNumber>
    </recommendedName>
    <alternativeName>
        <fullName evidence="5 7">Lipid IV(A) 3-deoxy-D-manno-octulosonic acid transferase</fullName>
    </alternativeName>
</protein>
<evidence type="ECO:0000313" key="9">
    <source>
        <dbReference type="EMBL" id="MFD2100738.1"/>
    </source>
</evidence>
<evidence type="ECO:0000256" key="2">
    <source>
        <dbReference type="ARBA" id="ARBA00012621"/>
    </source>
</evidence>
<evidence type="ECO:0000256" key="5">
    <source>
        <dbReference type="ARBA" id="ARBA00031445"/>
    </source>
</evidence>
<keyword evidence="7" id="KW-0448">Lipopolysaccharide biosynthesis</keyword>
<keyword evidence="10" id="KW-1185">Reference proteome</keyword>
<organism evidence="9 10">
    <name type="scientific">Flagellimonas iocasae</name>
    <dbReference type="NCBI Taxonomy" id="2055905"/>
    <lineage>
        <taxon>Bacteria</taxon>
        <taxon>Pseudomonadati</taxon>
        <taxon>Bacteroidota</taxon>
        <taxon>Flavobacteriia</taxon>
        <taxon>Flavobacteriales</taxon>
        <taxon>Flavobacteriaceae</taxon>
        <taxon>Flagellimonas</taxon>
    </lineage>
</organism>
<comment type="function">
    <text evidence="7">Involved in lipopolysaccharide (LPS) biosynthesis. Catalyzes the transfer of 3-deoxy-D-manno-octulosonate (Kdo) residue(s) from CMP-Kdo to lipid IV(A), the tetraacyldisaccharide-1,4'-bisphosphate precursor of lipid A.</text>
</comment>
<dbReference type="RefSeq" id="WP_379831438.1">
    <property type="nucleotide sequence ID" value="NZ_JBHUHU010000003.1"/>
</dbReference>
<dbReference type="Pfam" id="PF04413">
    <property type="entry name" value="Glycos_transf_N"/>
    <property type="match status" value="1"/>
</dbReference>
<reference evidence="10" key="1">
    <citation type="journal article" date="2019" name="Int. J. Syst. Evol. Microbiol.">
        <title>The Global Catalogue of Microorganisms (GCM) 10K type strain sequencing project: providing services to taxonomists for standard genome sequencing and annotation.</title>
        <authorList>
            <consortium name="The Broad Institute Genomics Platform"/>
            <consortium name="The Broad Institute Genome Sequencing Center for Infectious Disease"/>
            <person name="Wu L."/>
            <person name="Ma J."/>
        </authorList>
    </citation>
    <scope>NUCLEOTIDE SEQUENCE [LARGE SCALE GENOMIC DNA]</scope>
    <source>
        <strain evidence="10">JCM 3389</strain>
    </source>
</reference>
<comment type="catalytic activity">
    <reaction evidence="6 7">
        <text>lipid IVA (E. coli) + CMP-3-deoxy-beta-D-manno-octulosonate = alpha-Kdo-(2-&gt;6)-lipid IVA (E. coli) + CMP + H(+)</text>
        <dbReference type="Rhea" id="RHEA:28066"/>
        <dbReference type="ChEBI" id="CHEBI:15378"/>
        <dbReference type="ChEBI" id="CHEBI:58603"/>
        <dbReference type="ChEBI" id="CHEBI:60364"/>
        <dbReference type="ChEBI" id="CHEBI:60377"/>
        <dbReference type="ChEBI" id="CHEBI:85987"/>
        <dbReference type="EC" id="2.4.99.12"/>
    </reaction>
</comment>
<dbReference type="GO" id="GO:0016740">
    <property type="term" value="F:transferase activity"/>
    <property type="evidence" value="ECO:0007669"/>
    <property type="project" value="UniProtKB-KW"/>
</dbReference>
<evidence type="ECO:0000256" key="1">
    <source>
        <dbReference type="ARBA" id="ARBA00004713"/>
    </source>
</evidence>
<dbReference type="PANTHER" id="PTHR42755">
    <property type="entry name" value="3-DEOXY-MANNO-OCTULOSONATE CYTIDYLYLTRANSFERASE"/>
    <property type="match status" value="1"/>
</dbReference>
<evidence type="ECO:0000256" key="3">
    <source>
        <dbReference type="ARBA" id="ARBA00019077"/>
    </source>
</evidence>
<keyword evidence="4 7" id="KW-0808">Transferase</keyword>
<dbReference type="SUPFAM" id="SSF53756">
    <property type="entry name" value="UDP-Glycosyltransferase/glycogen phosphorylase"/>
    <property type="match status" value="1"/>
</dbReference>
<dbReference type="InterPro" id="IPR039901">
    <property type="entry name" value="Kdotransferase"/>
</dbReference>
<dbReference type="Proteomes" id="UP001597342">
    <property type="component" value="Unassembled WGS sequence"/>
</dbReference>
<dbReference type="EC" id="2.4.99.12" evidence="2 7"/>
<comment type="similarity">
    <text evidence="7">Belongs to the glycosyltransferase group 1 family.</text>
</comment>
<evidence type="ECO:0000256" key="6">
    <source>
        <dbReference type="ARBA" id="ARBA00049183"/>
    </source>
</evidence>
<sequence>MMLLRFVYTILIQLSWYGLHVIALFNPKIKLFVSGRKKTFAELEVKLPKGSKSIWMHVASLGEFEQGLPILEQLKANYPHHKIVVTFFSPSGYEVKKNTPIADAVAYLPMDTLSNTARFVDTINPELAIFIKYEIWPNYLHRLQQRNIPTLLVSARFSKRQIYFKPLGGFMRKSLKAISHFFVQDETSKHLLESIHFKNTTVSGDTRFDRVSEILKQDNQLDFMSKFKGDAFCLVAGSTWPEGEEIIIQYINTTQHHIKFVIAPHQIKQGHIENIANSLTKKSICYSQLGEEDLSEYDVLIIDTIGLLTKIYSYATVAYVGGGFATGLHNTLEPAVFGIPVVIGPNFKGFKEAEDLVAQKGIIPVDNTKKFNDLMDGFISDPASAQKIGNINSGYINKNLGATGVVVEYITRLL</sequence>
<comment type="subcellular location">
    <subcellularLocation>
        <location evidence="7">Cell membrane</location>
    </subcellularLocation>
</comment>